<evidence type="ECO:0000313" key="2">
    <source>
        <dbReference type="Proteomes" id="UP000077315"/>
    </source>
</evidence>
<evidence type="ECO:0000313" key="1">
    <source>
        <dbReference type="EMBL" id="OAD69934.1"/>
    </source>
</evidence>
<protein>
    <submittedName>
        <fullName evidence="1">Uncharacterized protein</fullName>
    </submittedName>
</protein>
<dbReference type="OrthoDB" id="3248986at2759"/>
<dbReference type="PANTHER" id="PTHR46579:SF2">
    <property type="entry name" value="C2H2-TYPE DOMAIN-CONTAINING PROTEIN"/>
    <property type="match status" value="1"/>
</dbReference>
<proteinExistence type="predicted"/>
<gene>
    <name evidence="1" type="ORF">PHYBLDRAFT_171957</name>
</gene>
<dbReference type="VEuPathDB" id="FungiDB:PHYBLDRAFT_171957"/>
<dbReference type="GeneID" id="28997604"/>
<dbReference type="Proteomes" id="UP000077315">
    <property type="component" value="Unassembled WGS sequence"/>
</dbReference>
<dbReference type="AlphaFoldDB" id="A0A162NIA7"/>
<sequence>MFNSRYVVDKDAIILIPFFNIVSEHYEEHFRHPISIPALKNMAGFSDLASELHRLSYFEPVRSTIIDPMHNHFLGTAKRMVDKRILSKILTDADLVEMQNEANKLTLPRVYTTITSKIGKGFPFMKADGWKSWCLVYPPAALKKHLPDELYVNWIHFVDACQLLTKPSITKNEIENAHQSLKKFCIGCEDLYDSDVLSPNMHLHLHLKETIEDFGPVYGFWLFSFEQYNGLIKGFNTNRKNGFKKTYMDKFIENASKSDFHRTNLHTIANLHHLTIFNKLSDSITGIKNTSVLSPLSIFRLTSFVESGFNPNKQTLGNESLPQSAYPLNLKEPLTMKIGEYECLLKYYRIYAKRVIKNPNFVNDRIRKIQSINLFGQKYAGSEGSVTRGTHIMARFATKDGNPRGTYAGRINYLFFPRFIFTSHSHRFSQPLEPTRCICFC</sequence>
<dbReference type="EMBL" id="KV440990">
    <property type="protein sequence ID" value="OAD69934.1"/>
    <property type="molecule type" value="Genomic_DNA"/>
</dbReference>
<name>A0A162NIA7_PHYB8</name>
<dbReference type="RefSeq" id="XP_018287974.1">
    <property type="nucleotide sequence ID" value="XM_018436698.1"/>
</dbReference>
<reference evidence="2" key="1">
    <citation type="submission" date="2015-06" db="EMBL/GenBank/DDBJ databases">
        <title>Expansion of signal transduction pathways in fungi by whole-genome duplication.</title>
        <authorList>
            <consortium name="DOE Joint Genome Institute"/>
            <person name="Corrochano L.M."/>
            <person name="Kuo A."/>
            <person name="Marcet-Houben M."/>
            <person name="Polaino S."/>
            <person name="Salamov A."/>
            <person name="Villalobos J.M."/>
            <person name="Alvarez M.I."/>
            <person name="Avalos J."/>
            <person name="Benito E.P."/>
            <person name="Benoit I."/>
            <person name="Burger G."/>
            <person name="Camino L.P."/>
            <person name="Canovas D."/>
            <person name="Cerda-Olmedo E."/>
            <person name="Cheng J.-F."/>
            <person name="Dominguez A."/>
            <person name="Elias M."/>
            <person name="Eslava A.P."/>
            <person name="Glaser F."/>
            <person name="Grimwood J."/>
            <person name="Gutierrez G."/>
            <person name="Heitman J."/>
            <person name="Henrissat B."/>
            <person name="Iturriaga E.A."/>
            <person name="Lang B.F."/>
            <person name="Lavin J.L."/>
            <person name="Lee S."/>
            <person name="Li W."/>
            <person name="Lindquist E."/>
            <person name="Lopez-Garcia S."/>
            <person name="Luque E.M."/>
            <person name="Marcos A.T."/>
            <person name="Martin J."/>
            <person name="McCluskey K."/>
            <person name="Medina H.R."/>
            <person name="Miralles-Duran A."/>
            <person name="Miyazaki A."/>
            <person name="Munoz-Torres E."/>
            <person name="Oguiza J.A."/>
            <person name="Ohm R."/>
            <person name="Olmedo M."/>
            <person name="Orejas M."/>
            <person name="Ortiz-Castellanos L."/>
            <person name="Pisabarro A.G."/>
            <person name="Rodriguez-Romero J."/>
            <person name="Ruiz-Herrera J."/>
            <person name="Ruiz-Vazquez R."/>
            <person name="Sanz C."/>
            <person name="Schackwitz W."/>
            <person name="Schmutz J."/>
            <person name="Shahriari M."/>
            <person name="Shelest E."/>
            <person name="Silva-Franco F."/>
            <person name="Soanes D."/>
            <person name="Syed K."/>
            <person name="Tagua V.G."/>
            <person name="Talbot N.J."/>
            <person name="Thon M."/>
            <person name="De vries R.P."/>
            <person name="Wiebenga A."/>
            <person name="Yadav J.S."/>
            <person name="Braun E.L."/>
            <person name="Baker S."/>
            <person name="Garre V."/>
            <person name="Horwitz B."/>
            <person name="Torres-Martinez S."/>
            <person name="Idnurm A."/>
            <person name="Herrera-Estrella A."/>
            <person name="Gabaldon T."/>
            <person name="Grigoriev I.V."/>
        </authorList>
    </citation>
    <scope>NUCLEOTIDE SEQUENCE [LARGE SCALE GENOMIC DNA]</scope>
    <source>
        <strain evidence="2">NRRL 1555(-)</strain>
    </source>
</reference>
<keyword evidence="2" id="KW-1185">Reference proteome</keyword>
<dbReference type="InParanoid" id="A0A162NIA7"/>
<organism evidence="1 2">
    <name type="scientific">Phycomyces blakesleeanus (strain ATCC 8743b / DSM 1359 / FGSC 10004 / NBRC 33097 / NRRL 1555)</name>
    <dbReference type="NCBI Taxonomy" id="763407"/>
    <lineage>
        <taxon>Eukaryota</taxon>
        <taxon>Fungi</taxon>
        <taxon>Fungi incertae sedis</taxon>
        <taxon>Mucoromycota</taxon>
        <taxon>Mucoromycotina</taxon>
        <taxon>Mucoromycetes</taxon>
        <taxon>Mucorales</taxon>
        <taxon>Phycomycetaceae</taxon>
        <taxon>Phycomyces</taxon>
    </lineage>
</organism>
<dbReference type="PANTHER" id="PTHR46579">
    <property type="entry name" value="F5/8 TYPE C DOMAIN-CONTAINING PROTEIN-RELATED"/>
    <property type="match status" value="1"/>
</dbReference>
<accession>A0A162NIA7</accession>